<feature type="signal peptide" evidence="1">
    <location>
        <begin position="1"/>
        <end position="37"/>
    </location>
</feature>
<dbReference type="Proteomes" id="UP001206128">
    <property type="component" value="Unassembled WGS sequence"/>
</dbReference>
<keyword evidence="3" id="KW-1185">Reference proteome</keyword>
<evidence type="ECO:0000313" key="2">
    <source>
        <dbReference type="EMBL" id="MCP2164488.1"/>
    </source>
</evidence>
<gene>
    <name evidence="2" type="ORF">LX83_001328</name>
</gene>
<sequence>MTRNTNTRSTLAHLSRLGGALLIAAGALVVTSTAAQADPEDCVDYAVAAGAAEETAEIACGAEIPGMCEQILGWAYPGQAWATEACALAVEDGIED</sequence>
<accession>A0AAE3GE69</accession>
<evidence type="ECO:0000256" key="1">
    <source>
        <dbReference type="SAM" id="SignalP"/>
    </source>
</evidence>
<reference evidence="2" key="1">
    <citation type="submission" date="2022-06" db="EMBL/GenBank/DDBJ databases">
        <title>Genomic Encyclopedia of Archaeal and Bacterial Type Strains, Phase II (KMG-II): from individual species to whole genera.</title>
        <authorList>
            <person name="Goeker M."/>
        </authorList>
    </citation>
    <scope>NUCLEOTIDE SEQUENCE</scope>
    <source>
        <strain evidence="2">DSM 43935</strain>
    </source>
</reference>
<comment type="caution">
    <text evidence="2">The sequence shown here is derived from an EMBL/GenBank/DDBJ whole genome shotgun (WGS) entry which is preliminary data.</text>
</comment>
<name>A0AAE3GE69_9PSEU</name>
<dbReference type="RefSeq" id="WP_253768201.1">
    <property type="nucleotide sequence ID" value="NZ_JAMTCK010000003.1"/>
</dbReference>
<evidence type="ECO:0000313" key="3">
    <source>
        <dbReference type="Proteomes" id="UP001206128"/>
    </source>
</evidence>
<dbReference type="AlphaFoldDB" id="A0AAE3GE69"/>
<organism evidence="2 3">
    <name type="scientific">Goodfellowiella coeruleoviolacea</name>
    <dbReference type="NCBI Taxonomy" id="334858"/>
    <lineage>
        <taxon>Bacteria</taxon>
        <taxon>Bacillati</taxon>
        <taxon>Actinomycetota</taxon>
        <taxon>Actinomycetes</taxon>
        <taxon>Pseudonocardiales</taxon>
        <taxon>Pseudonocardiaceae</taxon>
        <taxon>Goodfellowiella</taxon>
    </lineage>
</organism>
<protein>
    <submittedName>
        <fullName evidence="2">Uncharacterized protein</fullName>
    </submittedName>
</protein>
<proteinExistence type="predicted"/>
<dbReference type="EMBL" id="JAMTCK010000003">
    <property type="protein sequence ID" value="MCP2164488.1"/>
    <property type="molecule type" value="Genomic_DNA"/>
</dbReference>
<feature type="chain" id="PRO_5041942956" evidence="1">
    <location>
        <begin position="38"/>
        <end position="96"/>
    </location>
</feature>
<keyword evidence="1" id="KW-0732">Signal</keyword>